<proteinExistence type="predicted"/>
<comment type="caution">
    <text evidence="2">The sequence shown here is derived from an EMBL/GenBank/DDBJ whole genome shotgun (WGS) entry which is preliminary data.</text>
</comment>
<sequence>MEKKIRLNQGETYITLGQFLKFAGLIQTGGEAKHFLNEATIFVNGELESRRGRKLHVGDKILINDQDSFSIIGS</sequence>
<dbReference type="EMBL" id="JAFBEV010000002">
    <property type="protein sequence ID" value="MBM7656781.1"/>
    <property type="molecule type" value="Genomic_DNA"/>
</dbReference>
<name>A0ABS2Q4T6_9BACL</name>
<dbReference type="SUPFAM" id="SSF55174">
    <property type="entry name" value="Alpha-L RNA-binding motif"/>
    <property type="match status" value="1"/>
</dbReference>
<dbReference type="Gene3D" id="3.10.290.10">
    <property type="entry name" value="RNA-binding S4 domain"/>
    <property type="match status" value="1"/>
</dbReference>
<dbReference type="CDD" id="cd00165">
    <property type="entry name" value="S4"/>
    <property type="match status" value="1"/>
</dbReference>
<dbReference type="Proteomes" id="UP000823201">
    <property type="component" value="Unassembled WGS sequence"/>
</dbReference>
<dbReference type="InterPro" id="IPR036986">
    <property type="entry name" value="S4_RNA-bd_sf"/>
</dbReference>
<reference evidence="2 3" key="1">
    <citation type="submission" date="2021-01" db="EMBL/GenBank/DDBJ databases">
        <title>Genomic Encyclopedia of Type Strains, Phase IV (KMG-IV): sequencing the most valuable type-strain genomes for metagenomic binning, comparative biology and taxonomic classification.</title>
        <authorList>
            <person name="Goeker M."/>
        </authorList>
    </citation>
    <scope>NUCLEOTIDE SEQUENCE [LARGE SCALE GENOMIC DNA]</scope>
    <source>
        <strain evidence="2 3">DSM 100968</strain>
    </source>
</reference>
<keyword evidence="1" id="KW-0694">RNA-binding</keyword>
<dbReference type="Pfam" id="PF13275">
    <property type="entry name" value="S4_2"/>
    <property type="match status" value="1"/>
</dbReference>
<dbReference type="RefSeq" id="WP_205005152.1">
    <property type="nucleotide sequence ID" value="NZ_CBCRXA010000002.1"/>
</dbReference>
<accession>A0ABS2Q4T6</accession>
<keyword evidence="3" id="KW-1185">Reference proteome</keyword>
<dbReference type="InterPro" id="IPR014330">
    <property type="entry name" value="RNA-bd_S4-rel_YaaA"/>
</dbReference>
<dbReference type="PROSITE" id="PS50889">
    <property type="entry name" value="S4"/>
    <property type="match status" value="1"/>
</dbReference>
<protein>
    <submittedName>
        <fullName evidence="2">S4 domain protein YaaA</fullName>
    </submittedName>
</protein>
<dbReference type="NCBIfam" id="TIGR02988">
    <property type="entry name" value="YaaA_near_RecF"/>
    <property type="match status" value="1"/>
</dbReference>
<evidence type="ECO:0000313" key="3">
    <source>
        <dbReference type="Proteomes" id="UP000823201"/>
    </source>
</evidence>
<evidence type="ECO:0000313" key="2">
    <source>
        <dbReference type="EMBL" id="MBM7656781.1"/>
    </source>
</evidence>
<evidence type="ECO:0000256" key="1">
    <source>
        <dbReference type="PROSITE-ProRule" id="PRU00182"/>
    </source>
</evidence>
<organism evidence="2 3">
    <name type="scientific">Sporolactobacillus spathodeae</name>
    <dbReference type="NCBI Taxonomy" id="1465502"/>
    <lineage>
        <taxon>Bacteria</taxon>
        <taxon>Bacillati</taxon>
        <taxon>Bacillota</taxon>
        <taxon>Bacilli</taxon>
        <taxon>Bacillales</taxon>
        <taxon>Sporolactobacillaceae</taxon>
        <taxon>Sporolactobacillus</taxon>
    </lineage>
</organism>
<gene>
    <name evidence="2" type="ORF">JOC27_000218</name>
</gene>